<comment type="caution">
    <text evidence="2">The sequence shown here is derived from an EMBL/GenBank/DDBJ whole genome shotgun (WGS) entry which is preliminary data.</text>
</comment>
<accession>A0A0H2MHF8</accession>
<evidence type="ECO:0000313" key="2">
    <source>
        <dbReference type="EMBL" id="KLN61828.1"/>
    </source>
</evidence>
<feature type="transmembrane region" description="Helical" evidence="1">
    <location>
        <begin position="145"/>
        <end position="164"/>
    </location>
</feature>
<evidence type="ECO:0000256" key="1">
    <source>
        <dbReference type="SAM" id="Phobius"/>
    </source>
</evidence>
<keyword evidence="1" id="KW-1133">Transmembrane helix</keyword>
<dbReference type="AlphaFoldDB" id="A0A0H2MHF8"/>
<keyword evidence="1" id="KW-0472">Membrane</keyword>
<feature type="transmembrane region" description="Helical" evidence="1">
    <location>
        <begin position="57"/>
        <end position="81"/>
    </location>
</feature>
<dbReference type="EMBL" id="LAQL01000003">
    <property type="protein sequence ID" value="KLN61828.1"/>
    <property type="molecule type" value="Genomic_DNA"/>
</dbReference>
<keyword evidence="1" id="KW-0812">Transmembrane</keyword>
<proteinExistence type="predicted"/>
<sequence length="177" mass="19540">MLMYLAQLLAPFSRLLAILFLVSNIGLWMSPELVEFPARAYSGMVETEFNVTMNNRLFGGLISTIHLMILSVGLMAVGRIFSQINRGEWHLPSFSKSLKRFGLSLVVFTLLIPVVQALMSLALTYNNPVGQRMITLDVDASTAPIAFVLLLVGALLTLMASVMMRAGEIAEDYEKIV</sequence>
<keyword evidence="3" id="KW-1185">Reference proteome</keyword>
<evidence type="ECO:0008006" key="4">
    <source>
        <dbReference type="Google" id="ProtNLM"/>
    </source>
</evidence>
<reference evidence="2 3" key="1">
    <citation type="submission" date="2015-03" db="EMBL/GenBank/DDBJ databases">
        <title>Genome Sequence of Kiloniella spongiae MEBiC09566, isolated from a marine sponge.</title>
        <authorList>
            <person name="Shao Z."/>
            <person name="Wang L."/>
            <person name="Li X."/>
        </authorList>
    </citation>
    <scope>NUCLEOTIDE SEQUENCE [LARGE SCALE GENOMIC DNA]</scope>
    <source>
        <strain evidence="2 3">MEBiC09566</strain>
    </source>
</reference>
<evidence type="ECO:0000313" key="3">
    <source>
        <dbReference type="Proteomes" id="UP000035444"/>
    </source>
</evidence>
<name>A0A0H2MHF8_9PROT</name>
<dbReference type="Proteomes" id="UP000035444">
    <property type="component" value="Unassembled WGS sequence"/>
</dbReference>
<protein>
    <recommendedName>
        <fullName evidence="4">DUF2975 domain-containing protein</fullName>
    </recommendedName>
</protein>
<organism evidence="2 3">
    <name type="scientific">Kiloniella spongiae</name>
    <dbReference type="NCBI Taxonomy" id="1489064"/>
    <lineage>
        <taxon>Bacteria</taxon>
        <taxon>Pseudomonadati</taxon>
        <taxon>Pseudomonadota</taxon>
        <taxon>Alphaproteobacteria</taxon>
        <taxon>Rhodospirillales</taxon>
        <taxon>Kiloniellaceae</taxon>
        <taxon>Kiloniella</taxon>
    </lineage>
</organism>
<gene>
    <name evidence="2" type="ORF">WH96_05940</name>
</gene>
<feature type="transmembrane region" description="Helical" evidence="1">
    <location>
        <begin position="12"/>
        <end position="29"/>
    </location>
</feature>
<feature type="transmembrane region" description="Helical" evidence="1">
    <location>
        <begin position="101"/>
        <end position="125"/>
    </location>
</feature>